<comment type="caution">
    <text evidence="1">The sequence shown here is derived from an EMBL/GenBank/DDBJ whole genome shotgun (WGS) entry which is preliminary data.</text>
</comment>
<protein>
    <submittedName>
        <fullName evidence="1">Uncharacterized protein</fullName>
    </submittedName>
</protein>
<keyword evidence="2" id="KW-1185">Reference proteome</keyword>
<organism evidence="1 2">
    <name type="scientific">Nocardia stercoris</name>
    <dbReference type="NCBI Taxonomy" id="2483361"/>
    <lineage>
        <taxon>Bacteria</taxon>
        <taxon>Bacillati</taxon>
        <taxon>Actinomycetota</taxon>
        <taxon>Actinomycetes</taxon>
        <taxon>Mycobacteriales</taxon>
        <taxon>Nocardiaceae</taxon>
        <taxon>Nocardia</taxon>
    </lineage>
</organism>
<gene>
    <name evidence="1" type="ORF">EBN03_08780</name>
</gene>
<evidence type="ECO:0000313" key="2">
    <source>
        <dbReference type="Proteomes" id="UP000279275"/>
    </source>
</evidence>
<evidence type="ECO:0000313" key="1">
    <source>
        <dbReference type="EMBL" id="RMI33268.1"/>
    </source>
</evidence>
<dbReference type="Proteomes" id="UP000279275">
    <property type="component" value="Unassembled WGS sequence"/>
</dbReference>
<name>A0A3M2LEZ1_9NOCA</name>
<accession>A0A3M2LEZ1</accession>
<dbReference type="EMBL" id="RFFH01000003">
    <property type="protein sequence ID" value="RMI33268.1"/>
    <property type="molecule type" value="Genomic_DNA"/>
</dbReference>
<proteinExistence type="predicted"/>
<reference evidence="1 2" key="1">
    <citation type="submission" date="2018-10" db="EMBL/GenBank/DDBJ databases">
        <title>Isolation from cow dung.</title>
        <authorList>
            <person name="Ling L."/>
        </authorList>
    </citation>
    <scope>NUCLEOTIDE SEQUENCE [LARGE SCALE GENOMIC DNA]</scope>
    <source>
        <strain evidence="1 2">NEAU-LL90</strain>
    </source>
</reference>
<sequence>MFGFVLEDITIGRFAHGFGTAHDGRPFAFRTVGSTLTVEIYRADLDTPVPAATDIVAVATAPVTDIDLDDERSVTALVRDLIPTATPVVSGNNTVRTLLERLSGL</sequence>
<dbReference type="AlphaFoldDB" id="A0A3M2LEZ1"/>
<dbReference type="RefSeq" id="WP_122187463.1">
    <property type="nucleotide sequence ID" value="NZ_RFFH01000003.1"/>
</dbReference>
<dbReference type="OrthoDB" id="4558051at2"/>